<dbReference type="Proteomes" id="UP000292886">
    <property type="component" value="Chromosome"/>
</dbReference>
<evidence type="ECO:0000313" key="2">
    <source>
        <dbReference type="Proteomes" id="UP000292886"/>
    </source>
</evidence>
<evidence type="ECO:0000313" key="1">
    <source>
        <dbReference type="EMBL" id="QBO34957.1"/>
    </source>
</evidence>
<name>A0A4P6YQS7_9LACO</name>
<proteinExistence type="predicted"/>
<reference evidence="2" key="1">
    <citation type="submission" date="2019-03" db="EMBL/GenBank/DDBJ databases">
        <title>Weissella sp. 26KH-42 Genome sequencing.</title>
        <authorList>
            <person name="Heo J."/>
            <person name="Kim S.-J."/>
            <person name="Kim J.-S."/>
            <person name="Hong S.-B."/>
            <person name="Kwon S.-W."/>
        </authorList>
    </citation>
    <scope>NUCLEOTIDE SEQUENCE [LARGE SCALE GENOMIC DNA]</scope>
    <source>
        <strain evidence="2">26KH-42</strain>
    </source>
</reference>
<dbReference type="AlphaFoldDB" id="A0A4P6YQS7"/>
<dbReference type="KEGG" id="wei:EQG49_00110"/>
<protein>
    <recommendedName>
        <fullName evidence="3">Surface layer protein A domain-containing protein</fullName>
    </recommendedName>
</protein>
<dbReference type="EMBL" id="CP037940">
    <property type="protein sequence ID" value="QBO34957.1"/>
    <property type="molecule type" value="Genomic_DNA"/>
</dbReference>
<gene>
    <name evidence="1" type="ORF">EQG49_00110</name>
</gene>
<keyword evidence="2" id="KW-1185">Reference proteome</keyword>
<dbReference type="RefSeq" id="WP_133362037.1">
    <property type="nucleotide sequence ID" value="NZ_CP037940.1"/>
</dbReference>
<accession>A0A4P6YQS7</accession>
<sequence>MKNNVLLGLVAAGTLIATVPTIGVHAASSNYLTSAKKTSFVKATKKTAVGFTTYAKKPNKTFFVKKGTVLAISKVSKSKGKVYAYLNTDVLSTKVTKNKGTTYVNASKVALAKSNFKLVKAPSKVSGKQIKIGKVAGPYKNLVLTSDNYLEYNGQKAVKITKFKQAGKKTYVYYKKNVKGLKNVKLKNAYRLTIKAGKIQKINQTDGANGVVGYIKVANYTVGGKAAFVVLKNTVSD</sequence>
<organism evidence="1 2">
    <name type="scientific">Periweissella cryptocerci</name>
    <dbReference type="NCBI Taxonomy" id="2506420"/>
    <lineage>
        <taxon>Bacteria</taxon>
        <taxon>Bacillati</taxon>
        <taxon>Bacillota</taxon>
        <taxon>Bacilli</taxon>
        <taxon>Lactobacillales</taxon>
        <taxon>Lactobacillaceae</taxon>
        <taxon>Periweissella</taxon>
    </lineage>
</organism>
<evidence type="ECO:0008006" key="3">
    <source>
        <dbReference type="Google" id="ProtNLM"/>
    </source>
</evidence>